<feature type="domain" description="4Fe-4S ferredoxin-type" evidence="4">
    <location>
        <begin position="33"/>
        <end position="63"/>
    </location>
</feature>
<evidence type="ECO:0000313" key="6">
    <source>
        <dbReference type="Proteomes" id="UP001232750"/>
    </source>
</evidence>
<evidence type="ECO:0000256" key="3">
    <source>
        <dbReference type="ARBA" id="ARBA00023014"/>
    </source>
</evidence>
<evidence type="ECO:0000259" key="4">
    <source>
        <dbReference type="PROSITE" id="PS51379"/>
    </source>
</evidence>
<proteinExistence type="predicted"/>
<dbReference type="InterPro" id="IPR017900">
    <property type="entry name" value="4Fe4S_Fe_S_CS"/>
</dbReference>
<protein>
    <recommendedName>
        <fullName evidence="4">4Fe-4S ferredoxin-type domain-containing protein</fullName>
    </recommendedName>
</protein>
<evidence type="ECO:0000256" key="1">
    <source>
        <dbReference type="ARBA" id="ARBA00022723"/>
    </source>
</evidence>
<name>A0ABT7DN03_9ACTN</name>
<dbReference type="PROSITE" id="PS00198">
    <property type="entry name" value="4FE4S_FER_1"/>
    <property type="match status" value="1"/>
</dbReference>
<sequence>METPYLIQVSGACRGCGACVDQCDRDNLTIVDGRAVPREGYVCVGCRDCVKWCPTRALSLAPARPPTSFIRAR</sequence>
<dbReference type="SUPFAM" id="SSF54862">
    <property type="entry name" value="4Fe-4S ferredoxins"/>
    <property type="match status" value="1"/>
</dbReference>
<dbReference type="EMBL" id="JASJEU010000016">
    <property type="protein sequence ID" value="MDJ1650906.1"/>
    <property type="molecule type" value="Genomic_DNA"/>
</dbReference>
<evidence type="ECO:0000313" key="5">
    <source>
        <dbReference type="EMBL" id="MDJ1650906.1"/>
    </source>
</evidence>
<keyword evidence="2" id="KW-0408">Iron</keyword>
<dbReference type="RefSeq" id="WP_283832250.1">
    <property type="nucleotide sequence ID" value="NZ_JASJEU010000016.1"/>
</dbReference>
<gene>
    <name evidence="5" type="ORF">QNJ86_08860</name>
</gene>
<dbReference type="Pfam" id="PF12838">
    <property type="entry name" value="Fer4_7"/>
    <property type="match status" value="1"/>
</dbReference>
<evidence type="ECO:0000256" key="2">
    <source>
        <dbReference type="ARBA" id="ARBA00023004"/>
    </source>
</evidence>
<accession>A0ABT7DN03</accession>
<keyword evidence="6" id="KW-1185">Reference proteome</keyword>
<dbReference type="InterPro" id="IPR017896">
    <property type="entry name" value="4Fe4S_Fe-S-bd"/>
</dbReference>
<comment type="caution">
    <text evidence="5">The sequence shown here is derived from an EMBL/GenBank/DDBJ whole genome shotgun (WGS) entry which is preliminary data.</text>
</comment>
<reference evidence="5 6" key="1">
    <citation type="submission" date="2023-05" db="EMBL/GenBank/DDBJ databases">
        <title>Gordonibacter KGMB12511T sp. nov., isolated from faeces of healthy Korean.</title>
        <authorList>
            <person name="Kim H.S."/>
            <person name="Kim J.-S."/>
            <person name="Suh M.K."/>
            <person name="Eom M.K."/>
            <person name="Do H.E."/>
            <person name="Lee J.-S."/>
        </authorList>
    </citation>
    <scope>NUCLEOTIDE SEQUENCE [LARGE SCALE GENOMIC DNA]</scope>
    <source>
        <strain evidence="5 6">KGMB12511</strain>
    </source>
</reference>
<dbReference type="Proteomes" id="UP001232750">
    <property type="component" value="Unassembled WGS sequence"/>
</dbReference>
<keyword evidence="3" id="KW-0411">Iron-sulfur</keyword>
<keyword evidence="1" id="KW-0479">Metal-binding</keyword>
<dbReference type="Gene3D" id="3.30.70.20">
    <property type="match status" value="1"/>
</dbReference>
<feature type="domain" description="4Fe-4S ferredoxin-type" evidence="4">
    <location>
        <begin position="3"/>
        <end position="32"/>
    </location>
</feature>
<dbReference type="PROSITE" id="PS51379">
    <property type="entry name" value="4FE4S_FER_2"/>
    <property type="match status" value="2"/>
</dbReference>
<organism evidence="5 6">
    <name type="scientific">Gordonibacter faecis</name>
    <dbReference type="NCBI Taxonomy" id="3047475"/>
    <lineage>
        <taxon>Bacteria</taxon>
        <taxon>Bacillati</taxon>
        <taxon>Actinomycetota</taxon>
        <taxon>Coriobacteriia</taxon>
        <taxon>Eggerthellales</taxon>
        <taxon>Eggerthellaceae</taxon>
        <taxon>Gordonibacter</taxon>
    </lineage>
</organism>